<dbReference type="EMBL" id="LROM01000096">
    <property type="protein sequence ID" value="OEZ97638.1"/>
    <property type="molecule type" value="Genomic_DNA"/>
</dbReference>
<accession>A0A1E7WGM1</accession>
<name>A0A1E7WGM1_9BURK</name>
<gene>
    <name evidence="2" type="ORF">DUPY_34710</name>
</gene>
<sequence length="66" mass="6905">MSRPIMSTLIDLIHGFSLVATLLLALGIGVTAALALLFKPLLVGCARAAALAVRLYFAPKRAGLEL</sequence>
<protein>
    <submittedName>
        <fullName evidence="2">Uncharacterized protein</fullName>
    </submittedName>
</protein>
<reference evidence="3" key="1">
    <citation type="journal article" date="2016" name="Front. Microbiol.">
        <title>Molecular Keys to the Janthinobacterium and Duganella spp. Interaction with the Plant Pathogen Fusarium graminearum.</title>
        <authorList>
            <person name="Haack F.S."/>
            <person name="Poehlein A."/>
            <person name="Kroger C."/>
            <person name="Voigt C.A."/>
            <person name="Piepenbring M."/>
            <person name="Bode H.B."/>
            <person name="Daniel R."/>
            <person name="Schafer W."/>
            <person name="Streit W.R."/>
        </authorList>
    </citation>
    <scope>NUCLEOTIDE SEQUENCE [LARGE SCALE GENOMIC DNA]</scope>
    <source>
        <strain evidence="3">T54</strain>
    </source>
</reference>
<proteinExistence type="predicted"/>
<organism evidence="2 3">
    <name type="scientific">Duganella phyllosphaerae</name>
    <dbReference type="NCBI Taxonomy" id="762836"/>
    <lineage>
        <taxon>Bacteria</taxon>
        <taxon>Pseudomonadati</taxon>
        <taxon>Pseudomonadota</taxon>
        <taxon>Betaproteobacteria</taxon>
        <taxon>Burkholderiales</taxon>
        <taxon>Oxalobacteraceae</taxon>
        <taxon>Telluria group</taxon>
        <taxon>Duganella</taxon>
    </lineage>
</organism>
<keyword evidence="3" id="KW-1185">Reference proteome</keyword>
<evidence type="ECO:0000313" key="2">
    <source>
        <dbReference type="EMBL" id="OEZ97638.1"/>
    </source>
</evidence>
<dbReference type="AlphaFoldDB" id="A0A1E7WGM1"/>
<keyword evidence="1" id="KW-0472">Membrane</keyword>
<dbReference type="Proteomes" id="UP000175989">
    <property type="component" value="Unassembled WGS sequence"/>
</dbReference>
<feature type="transmembrane region" description="Helical" evidence="1">
    <location>
        <begin position="12"/>
        <end position="35"/>
    </location>
</feature>
<keyword evidence="1" id="KW-0812">Transmembrane</keyword>
<dbReference type="OrthoDB" id="8777823at2"/>
<evidence type="ECO:0000313" key="3">
    <source>
        <dbReference type="Proteomes" id="UP000175989"/>
    </source>
</evidence>
<keyword evidence="1" id="KW-1133">Transmembrane helix</keyword>
<comment type="caution">
    <text evidence="2">The sequence shown here is derived from an EMBL/GenBank/DDBJ whole genome shotgun (WGS) entry which is preliminary data.</text>
</comment>
<evidence type="ECO:0000256" key="1">
    <source>
        <dbReference type="SAM" id="Phobius"/>
    </source>
</evidence>